<dbReference type="InterPro" id="IPR000620">
    <property type="entry name" value="EamA_dom"/>
</dbReference>
<accession>A0ABR4ARL1</accession>
<organism evidence="9 10">
    <name type="scientific">Stereocaulon virgatum</name>
    <dbReference type="NCBI Taxonomy" id="373712"/>
    <lineage>
        <taxon>Eukaryota</taxon>
        <taxon>Fungi</taxon>
        <taxon>Dikarya</taxon>
        <taxon>Ascomycota</taxon>
        <taxon>Pezizomycotina</taxon>
        <taxon>Lecanoromycetes</taxon>
        <taxon>OSLEUM clade</taxon>
        <taxon>Lecanoromycetidae</taxon>
        <taxon>Lecanorales</taxon>
        <taxon>Lecanorineae</taxon>
        <taxon>Stereocaulaceae</taxon>
        <taxon>Stereocaulon</taxon>
    </lineage>
</organism>
<feature type="region of interest" description="Disordered" evidence="5">
    <location>
        <begin position="26"/>
        <end position="47"/>
    </location>
</feature>
<feature type="transmembrane region" description="Helical" evidence="6">
    <location>
        <begin position="375"/>
        <end position="400"/>
    </location>
</feature>
<feature type="transmembrane region" description="Helical" evidence="6">
    <location>
        <begin position="96"/>
        <end position="116"/>
    </location>
</feature>
<evidence type="ECO:0000259" key="7">
    <source>
        <dbReference type="Pfam" id="PF00892"/>
    </source>
</evidence>
<feature type="transmembrane region" description="Helical" evidence="6">
    <location>
        <begin position="191"/>
        <end position="209"/>
    </location>
</feature>
<evidence type="ECO:0008006" key="11">
    <source>
        <dbReference type="Google" id="ProtNLM"/>
    </source>
</evidence>
<dbReference type="Gene3D" id="1.10.3730.20">
    <property type="match status" value="1"/>
</dbReference>
<dbReference type="EMBL" id="JBEFKJ010000001">
    <property type="protein sequence ID" value="KAL2048100.1"/>
    <property type="molecule type" value="Genomic_DNA"/>
</dbReference>
<dbReference type="Pfam" id="PF13127">
    <property type="entry name" value="DUF3955"/>
    <property type="match status" value="1"/>
</dbReference>
<feature type="transmembrane region" description="Helical" evidence="6">
    <location>
        <begin position="59"/>
        <end position="84"/>
    </location>
</feature>
<feature type="transmembrane region" description="Helical" evidence="6">
    <location>
        <begin position="319"/>
        <end position="343"/>
    </location>
</feature>
<evidence type="ECO:0000256" key="6">
    <source>
        <dbReference type="SAM" id="Phobius"/>
    </source>
</evidence>
<evidence type="ECO:0000256" key="4">
    <source>
        <dbReference type="ARBA" id="ARBA00023136"/>
    </source>
</evidence>
<name>A0ABR4ARL1_9LECA</name>
<sequence>MSGLTHTVPAEDFVLPVPNMHAEETENLRKSTDSLSSQRPAERENHPNRRLYGGVWRHTIGIMFLLATVIMWTISNFLASTIFADDEYSKPYFVTYVNSSFFSILLLPIVAKSLWASRGSIRGAIRQQNQSTSYAPIIEDENQAFLKPNGEEGNTHPAGRSPRHRLQIEEPMTKSATAEGHAEGRLSVRETAWLSFEFCILWFLANYFVAACLEYTTVASATILSSTSSVWTLLFGALLRVEKFSIRKLVGVLASLAGIVLISSIDVSGDQDKNRGSFPHKSHKQIAIGDILAFASAVMYGIYTTLMKKRIGDESRADMMIFFGFVGLFNLVTLLPGFFVLHLTGVETFELPPTKRILAIVLINSATSLVSDMCWAYSMLLTSPLVTTVGLSLTIPLSLIGQIIEYSQTKGVLYWLGACIVLLAFVFINYESRNEEGDEDSTSFIQRIRNRIWPWRYQCGGS</sequence>
<evidence type="ECO:0000259" key="8">
    <source>
        <dbReference type="Pfam" id="PF13127"/>
    </source>
</evidence>
<proteinExistence type="predicted"/>
<comment type="subcellular location">
    <subcellularLocation>
        <location evidence="1">Membrane</location>
        <topology evidence="1">Multi-pass membrane protein</topology>
    </subcellularLocation>
</comment>
<feature type="domain" description="DUF3955" evidence="8">
    <location>
        <begin position="59"/>
        <end position="109"/>
    </location>
</feature>
<feature type="transmembrane region" description="Helical" evidence="6">
    <location>
        <begin position="285"/>
        <end position="307"/>
    </location>
</feature>
<feature type="transmembrane region" description="Helical" evidence="6">
    <location>
        <begin position="412"/>
        <end position="430"/>
    </location>
</feature>
<feature type="domain" description="EamA" evidence="7">
    <location>
        <begin position="199"/>
        <end position="263"/>
    </location>
</feature>
<comment type="caution">
    <text evidence="9">The sequence shown here is derived from an EMBL/GenBank/DDBJ whole genome shotgun (WGS) entry which is preliminary data.</text>
</comment>
<dbReference type="PANTHER" id="PTHR23051:SF0">
    <property type="entry name" value="SOLUTE CARRIER FAMILY 35 MEMBER F5"/>
    <property type="match status" value="1"/>
</dbReference>
<protein>
    <recommendedName>
        <fullName evidence="11">EamA domain-containing protein</fullName>
    </recommendedName>
</protein>
<keyword evidence="3 6" id="KW-1133">Transmembrane helix</keyword>
<evidence type="ECO:0000256" key="1">
    <source>
        <dbReference type="ARBA" id="ARBA00004141"/>
    </source>
</evidence>
<keyword evidence="2 6" id="KW-0812">Transmembrane</keyword>
<dbReference type="InterPro" id="IPR025016">
    <property type="entry name" value="DUF3955"/>
</dbReference>
<evidence type="ECO:0000313" key="9">
    <source>
        <dbReference type="EMBL" id="KAL2048100.1"/>
    </source>
</evidence>
<dbReference type="Proteomes" id="UP001590950">
    <property type="component" value="Unassembled WGS sequence"/>
</dbReference>
<dbReference type="SUPFAM" id="SSF103481">
    <property type="entry name" value="Multidrug resistance efflux transporter EmrE"/>
    <property type="match status" value="2"/>
</dbReference>
<evidence type="ECO:0000313" key="10">
    <source>
        <dbReference type="Proteomes" id="UP001590950"/>
    </source>
</evidence>
<evidence type="ECO:0000256" key="2">
    <source>
        <dbReference type="ARBA" id="ARBA00022692"/>
    </source>
</evidence>
<feature type="transmembrane region" description="Helical" evidence="6">
    <location>
        <begin position="246"/>
        <end position="265"/>
    </location>
</feature>
<gene>
    <name evidence="9" type="ORF">N7G274_000011</name>
</gene>
<feature type="transmembrane region" description="Helical" evidence="6">
    <location>
        <begin position="215"/>
        <end position="239"/>
    </location>
</feature>
<evidence type="ECO:0000256" key="5">
    <source>
        <dbReference type="SAM" id="MobiDB-lite"/>
    </source>
</evidence>
<keyword evidence="4 6" id="KW-0472">Membrane</keyword>
<reference evidence="9 10" key="1">
    <citation type="submission" date="2024-09" db="EMBL/GenBank/DDBJ databases">
        <title>Rethinking Asexuality: The Enigmatic Case of Functional Sexual Genes in Lepraria (Stereocaulaceae).</title>
        <authorList>
            <person name="Doellman M."/>
            <person name="Sun Y."/>
            <person name="Barcenas-Pena A."/>
            <person name="Lumbsch H.T."/>
            <person name="Grewe F."/>
        </authorList>
    </citation>
    <scope>NUCLEOTIDE SEQUENCE [LARGE SCALE GENOMIC DNA]</scope>
    <source>
        <strain evidence="9 10">Mercado 3170</strain>
    </source>
</reference>
<evidence type="ECO:0000256" key="3">
    <source>
        <dbReference type="ARBA" id="ARBA00022989"/>
    </source>
</evidence>
<dbReference type="PANTHER" id="PTHR23051">
    <property type="entry name" value="SOLUTE CARRIER FAMILY 35, MEMBER F5"/>
    <property type="match status" value="1"/>
</dbReference>
<dbReference type="Pfam" id="PF00892">
    <property type="entry name" value="EamA"/>
    <property type="match status" value="1"/>
</dbReference>
<dbReference type="InterPro" id="IPR037185">
    <property type="entry name" value="EmrE-like"/>
</dbReference>
<keyword evidence="10" id="KW-1185">Reference proteome</keyword>